<dbReference type="GO" id="GO:0016747">
    <property type="term" value="F:acyltransferase activity, transferring groups other than amino-acyl groups"/>
    <property type="evidence" value="ECO:0007669"/>
    <property type="project" value="InterPro"/>
</dbReference>
<gene>
    <name evidence="2" type="ORF">HPP92_021245</name>
</gene>
<dbReference type="PANTHER" id="PTHR47370:SF10">
    <property type="entry name" value="N-ACETYLTRANSFERASE HLS1-RELATED"/>
    <property type="match status" value="1"/>
</dbReference>
<evidence type="ECO:0000313" key="2">
    <source>
        <dbReference type="EMBL" id="KAG0460948.1"/>
    </source>
</evidence>
<dbReference type="PANTHER" id="PTHR47370">
    <property type="entry name" value="ACYL-COA N-ACYLTRANSFERASES (NAT) SUPERFAMILY PROTEIN"/>
    <property type="match status" value="1"/>
</dbReference>
<dbReference type="Gene3D" id="3.40.630.30">
    <property type="match status" value="1"/>
</dbReference>
<accession>A0A835PXS4</accession>
<keyword evidence="3" id="KW-1185">Reference proteome</keyword>
<dbReference type="PROSITE" id="PS51186">
    <property type="entry name" value="GNAT"/>
    <property type="match status" value="1"/>
</dbReference>
<organism evidence="2 3">
    <name type="scientific">Vanilla planifolia</name>
    <name type="common">Vanilla</name>
    <dbReference type="NCBI Taxonomy" id="51239"/>
    <lineage>
        <taxon>Eukaryota</taxon>
        <taxon>Viridiplantae</taxon>
        <taxon>Streptophyta</taxon>
        <taxon>Embryophyta</taxon>
        <taxon>Tracheophyta</taxon>
        <taxon>Spermatophyta</taxon>
        <taxon>Magnoliopsida</taxon>
        <taxon>Liliopsida</taxon>
        <taxon>Asparagales</taxon>
        <taxon>Orchidaceae</taxon>
        <taxon>Vanilloideae</taxon>
        <taxon>Vanilleae</taxon>
        <taxon>Vanilla</taxon>
    </lineage>
</organism>
<comment type="caution">
    <text evidence="2">The sequence shown here is derived from an EMBL/GenBank/DDBJ whole genome shotgun (WGS) entry which is preliminary data.</text>
</comment>
<dbReference type="AlphaFoldDB" id="A0A835PXS4"/>
<dbReference type="InterPro" id="IPR052810">
    <property type="entry name" value="Plant_NAT"/>
</dbReference>
<dbReference type="InterPro" id="IPR016181">
    <property type="entry name" value="Acyl_CoA_acyltransferase"/>
</dbReference>
<evidence type="ECO:0000313" key="3">
    <source>
        <dbReference type="Proteomes" id="UP000636800"/>
    </source>
</evidence>
<proteinExistence type="predicted"/>
<dbReference type="Proteomes" id="UP000636800">
    <property type="component" value="Chromosome 11"/>
</dbReference>
<dbReference type="EMBL" id="JADCNL010000011">
    <property type="protein sequence ID" value="KAG0460948.1"/>
    <property type="molecule type" value="Genomic_DNA"/>
</dbReference>
<dbReference type="Pfam" id="PF00583">
    <property type="entry name" value="Acetyltransf_1"/>
    <property type="match status" value="1"/>
</dbReference>
<sequence>MTAAVGVCSREELVIRRATQVTRKVEVMIREYDAQKDLASVEEVERTCEVGPSGTVSLIIDLLGDPLCRVRHSPAFHMLVAETCGSQKLIVGLIRGCIKTIVCGKKTRRSSAATASIPIYTKAGYILGLRVSPAHRRMGIGQKLVVQMEEWFRSNGSEYVYMATEKDNLASLGLFTGRCGYAKFRTPALLVQPVFAHRLHLSPRASLFRLQPDEAESLYRRYFSTVEFFPRDIDAVLRNPLSLATILALPTGASWPGSADRFLSHPPSSWAVLSIWDCNSLFRLEVRGVPLLLRGLAWTIRAVDRAVPWLRIPSVPNLFRPFGGYFLYGIGGEGPEAAKLLRVLCRHAHNMAREGGCGVVATEVASCEPLAAGIPHWRRLSCEEDLWCVKRLAEEYSDGTVGDWTRSPPGSSIFVDPREV</sequence>
<reference evidence="2 3" key="1">
    <citation type="journal article" date="2020" name="Nat. Food">
        <title>A phased Vanilla planifolia genome enables genetic improvement of flavour and production.</title>
        <authorList>
            <person name="Hasing T."/>
            <person name="Tang H."/>
            <person name="Brym M."/>
            <person name="Khazi F."/>
            <person name="Huang T."/>
            <person name="Chambers A.H."/>
        </authorList>
    </citation>
    <scope>NUCLEOTIDE SEQUENCE [LARGE SCALE GENOMIC DNA]</scope>
    <source>
        <tissue evidence="2">Leaf</tissue>
    </source>
</reference>
<feature type="domain" description="N-acetyltransferase" evidence="1">
    <location>
        <begin position="27"/>
        <end position="202"/>
    </location>
</feature>
<dbReference type="InterPro" id="IPR000182">
    <property type="entry name" value="GNAT_dom"/>
</dbReference>
<name>A0A835PXS4_VANPL</name>
<protein>
    <recommendedName>
        <fullName evidence="1">N-acetyltransferase domain-containing protein</fullName>
    </recommendedName>
</protein>
<evidence type="ECO:0000259" key="1">
    <source>
        <dbReference type="PROSITE" id="PS51186"/>
    </source>
</evidence>
<dbReference type="SUPFAM" id="SSF55729">
    <property type="entry name" value="Acyl-CoA N-acyltransferases (Nat)"/>
    <property type="match status" value="1"/>
</dbReference>
<dbReference type="CDD" id="cd04301">
    <property type="entry name" value="NAT_SF"/>
    <property type="match status" value="1"/>
</dbReference>